<keyword evidence="9 15" id="KW-0460">Magnesium</keyword>
<dbReference type="AlphaFoldDB" id="A0A8J7PYL5"/>
<dbReference type="NCBIfam" id="TIGR00575">
    <property type="entry name" value="dnlj"/>
    <property type="match status" value="1"/>
</dbReference>
<feature type="domain" description="BRCT" evidence="17">
    <location>
        <begin position="616"/>
        <end position="689"/>
    </location>
</feature>
<dbReference type="FunFam" id="3.30.470.30:FF:000001">
    <property type="entry name" value="DNA ligase"/>
    <property type="match status" value="1"/>
</dbReference>
<dbReference type="GO" id="GO:0046872">
    <property type="term" value="F:metal ion binding"/>
    <property type="evidence" value="ECO:0007669"/>
    <property type="project" value="UniProtKB-KW"/>
</dbReference>
<dbReference type="NCBIfam" id="NF005932">
    <property type="entry name" value="PRK07956.1"/>
    <property type="match status" value="1"/>
</dbReference>
<feature type="binding site" evidence="15">
    <location>
        <position position="442"/>
    </location>
    <ligand>
        <name>Zn(2+)</name>
        <dbReference type="ChEBI" id="CHEBI:29105"/>
    </ligand>
</feature>
<comment type="caution">
    <text evidence="15">Lacks conserved residue(s) required for the propagation of feature annotation.</text>
</comment>
<feature type="binding site" evidence="15">
    <location>
        <position position="418"/>
    </location>
    <ligand>
        <name>Zn(2+)</name>
        <dbReference type="ChEBI" id="CHEBI:29105"/>
    </ligand>
</feature>
<keyword evidence="6 15" id="KW-0479">Metal-binding</keyword>
<feature type="binding site" evidence="15">
    <location>
        <position position="185"/>
    </location>
    <ligand>
        <name>NAD(+)</name>
        <dbReference type="ChEBI" id="CHEBI:57540"/>
    </ligand>
</feature>
<dbReference type="InterPro" id="IPR010994">
    <property type="entry name" value="RuvA_2-like"/>
</dbReference>
<evidence type="ECO:0000256" key="1">
    <source>
        <dbReference type="ARBA" id="ARBA00004067"/>
    </source>
</evidence>
<evidence type="ECO:0000256" key="14">
    <source>
        <dbReference type="ARBA" id="ARBA00060881"/>
    </source>
</evidence>
<dbReference type="FunFam" id="2.40.50.140:FF:000012">
    <property type="entry name" value="DNA ligase"/>
    <property type="match status" value="1"/>
</dbReference>
<dbReference type="InterPro" id="IPR001679">
    <property type="entry name" value="DNA_ligase"/>
</dbReference>
<feature type="binding site" evidence="15">
    <location>
        <position position="300"/>
    </location>
    <ligand>
        <name>NAD(+)</name>
        <dbReference type="ChEBI" id="CHEBI:57540"/>
    </ligand>
</feature>
<dbReference type="Proteomes" id="UP000664414">
    <property type="component" value="Unassembled WGS sequence"/>
</dbReference>
<evidence type="ECO:0000256" key="5">
    <source>
        <dbReference type="ARBA" id="ARBA00022705"/>
    </source>
</evidence>
<feature type="binding site" evidence="15">
    <location>
        <position position="421"/>
    </location>
    <ligand>
        <name>Zn(2+)</name>
        <dbReference type="ChEBI" id="CHEBI:29105"/>
    </ligand>
</feature>
<keyword evidence="5 15" id="KW-0235">DNA replication</keyword>
<evidence type="ECO:0000256" key="4">
    <source>
        <dbReference type="ARBA" id="ARBA00022598"/>
    </source>
</evidence>
<evidence type="ECO:0000313" key="19">
    <source>
        <dbReference type="Proteomes" id="UP000664414"/>
    </source>
</evidence>
<dbReference type="InterPro" id="IPR018239">
    <property type="entry name" value="DNA_ligase_AS"/>
</dbReference>
<dbReference type="PIRSF" id="PIRSF001604">
    <property type="entry name" value="LigA"/>
    <property type="match status" value="1"/>
</dbReference>
<dbReference type="PROSITE" id="PS01056">
    <property type="entry name" value="DNA_LIGASE_N2"/>
    <property type="match status" value="1"/>
</dbReference>
<feature type="binding site" evidence="15">
    <location>
        <position position="151"/>
    </location>
    <ligand>
        <name>NAD(+)</name>
        <dbReference type="ChEBI" id="CHEBI:57540"/>
    </ligand>
</feature>
<dbReference type="CDD" id="cd17748">
    <property type="entry name" value="BRCT_DNA_ligase_like"/>
    <property type="match status" value="1"/>
</dbReference>
<gene>
    <name evidence="15 18" type="primary">ligA</name>
    <name evidence="18" type="ORF">J0H12_05775</name>
</gene>
<dbReference type="SMART" id="SM00292">
    <property type="entry name" value="BRCT"/>
    <property type="match status" value="1"/>
</dbReference>
<dbReference type="Gene3D" id="3.30.470.30">
    <property type="entry name" value="DNA ligase/mRNA capping enzyme"/>
    <property type="match status" value="1"/>
</dbReference>
<dbReference type="InterPro" id="IPR041663">
    <property type="entry name" value="DisA/LigA_HHH"/>
</dbReference>
<evidence type="ECO:0000256" key="2">
    <source>
        <dbReference type="ARBA" id="ARBA00012722"/>
    </source>
</evidence>
<dbReference type="SUPFAM" id="SSF56091">
    <property type="entry name" value="DNA ligase/mRNA capping enzyme, catalytic domain"/>
    <property type="match status" value="1"/>
</dbReference>
<dbReference type="Pfam" id="PF01653">
    <property type="entry name" value="DNA_ligase_aden"/>
    <property type="match status" value="1"/>
</dbReference>
<dbReference type="GO" id="GO:0006260">
    <property type="term" value="P:DNA replication"/>
    <property type="evidence" value="ECO:0007669"/>
    <property type="project" value="UniProtKB-KW"/>
</dbReference>
<evidence type="ECO:0000256" key="16">
    <source>
        <dbReference type="RuleBase" id="RU000618"/>
    </source>
</evidence>
<organism evidence="18 19">
    <name type="scientific">Candidatus Paracaedimonas acanthamoebae</name>
    <dbReference type="NCBI Taxonomy" id="244581"/>
    <lineage>
        <taxon>Bacteria</taxon>
        <taxon>Pseudomonadati</taxon>
        <taxon>Pseudomonadota</taxon>
        <taxon>Alphaproteobacteria</taxon>
        <taxon>Holosporales</taxon>
        <taxon>Caedimonadaceae</taxon>
        <taxon>Candidatus Paracaedimonas</taxon>
    </lineage>
</organism>
<comment type="catalytic activity">
    <reaction evidence="13 15 16">
        <text>NAD(+) + (deoxyribonucleotide)n-3'-hydroxyl + 5'-phospho-(deoxyribonucleotide)m = (deoxyribonucleotide)n+m + AMP + beta-nicotinamide D-nucleotide.</text>
        <dbReference type="EC" id="6.5.1.2"/>
    </reaction>
</comment>
<sequence>MIDSKKITSIKELTELEAQAELRYLAKEIAYHDSLYHQKDQPEIDDATYDALRQRNAAIELKFPHLIRPDSPSKKVGYKVAPGFSKITHLTPMLSLDNAFTENDVTDFLDRARRFLGLNSEEIEVIAEPKIDGLSCSLRYENGFLKQAATRGDGEIGEDVTENVKTIKGIPHHIPSSQILEIRGEIYIKHSDFNDLNSLRVKSGESLFANPRNAAAGSLRQLDSRITAARPLEFFAYGYSKYPVNVKTHLEGLQCLKEWFFPVNPLIESCASLTDILSFYKKLETLRSGLDYDIDGVVYKINSLALQQRLGNVARAPRYAIAHKFPPEQAQTILENIILQVGRTGVLTPVAQLTPINVGGVIVSRATLHNEDELKRKDIRVGDRVLIQRAGDVIPQVIKVLNPDRSDRSLPFKFPDLCPICESYIERLPDQAARRCTGGLYCPSQAALRLKHFVSRDAFDIEGLGAKHIEHFFHEGLLKTPVDIFTFEVQDSSSLNPLATREGWGEKSAQNLFSAINNRRNISLERFIYALGISQIGQTTAKLLAYHYGSYLQWKVSMQKAAEGQEIERQNLLSIDGIGPSVGEDLLSFFKEQHNIEILENLEKYITIEDSLSPILEHSPISGKVIVFTGSLTTLTRAEAKARAESLGAKVAGSVSSKTDYVVCGADTGSKANKAKELGVKLLTEDEWLSLIQGLDQ</sequence>
<accession>A0A8J7PYL5</accession>
<feature type="binding site" evidence="15">
    <location>
        <position position="128"/>
    </location>
    <ligand>
        <name>NAD(+)</name>
        <dbReference type="ChEBI" id="CHEBI:57540"/>
    </ligand>
</feature>
<keyword evidence="12 15" id="KW-0464">Manganese</keyword>
<dbReference type="InterPro" id="IPR004149">
    <property type="entry name" value="Znf_DNAligase_C4"/>
</dbReference>
<feature type="binding site" evidence="15">
    <location>
        <position position="324"/>
    </location>
    <ligand>
        <name>NAD(+)</name>
        <dbReference type="ChEBI" id="CHEBI:57540"/>
    </ligand>
</feature>
<dbReference type="Pfam" id="PF00533">
    <property type="entry name" value="BRCT"/>
    <property type="match status" value="1"/>
</dbReference>
<dbReference type="Gene3D" id="1.10.150.20">
    <property type="entry name" value="5' to 3' exonuclease, C-terminal subdomain"/>
    <property type="match status" value="2"/>
</dbReference>
<name>A0A8J7PYL5_9PROT</name>
<protein>
    <recommendedName>
        <fullName evidence="3 15">DNA ligase</fullName>
        <ecNumber evidence="2 15">6.5.1.2</ecNumber>
    </recommendedName>
    <alternativeName>
        <fullName evidence="15">Polydeoxyribonucleotide synthase [NAD(+)]</fullName>
    </alternativeName>
</protein>
<evidence type="ECO:0000256" key="13">
    <source>
        <dbReference type="ARBA" id="ARBA00034005"/>
    </source>
</evidence>
<dbReference type="Gene3D" id="6.20.10.30">
    <property type="match status" value="1"/>
</dbReference>
<dbReference type="CDD" id="cd00114">
    <property type="entry name" value="LIGANc"/>
    <property type="match status" value="1"/>
</dbReference>
<dbReference type="PROSITE" id="PS50172">
    <property type="entry name" value="BRCT"/>
    <property type="match status" value="1"/>
</dbReference>
<evidence type="ECO:0000256" key="8">
    <source>
        <dbReference type="ARBA" id="ARBA00022833"/>
    </source>
</evidence>
<keyword evidence="7 15" id="KW-0227">DNA damage</keyword>
<comment type="cofactor">
    <cofactor evidence="15">
        <name>Mg(2+)</name>
        <dbReference type="ChEBI" id="CHEBI:18420"/>
    </cofactor>
    <cofactor evidence="15">
        <name>Mn(2+)</name>
        <dbReference type="ChEBI" id="CHEBI:29035"/>
    </cofactor>
</comment>
<keyword evidence="10 15" id="KW-0520">NAD</keyword>
<dbReference type="GO" id="GO:0006281">
    <property type="term" value="P:DNA repair"/>
    <property type="evidence" value="ECO:0007669"/>
    <property type="project" value="UniProtKB-KW"/>
</dbReference>
<proteinExistence type="inferred from homology"/>
<dbReference type="Pfam" id="PF03119">
    <property type="entry name" value="DNA_ligase_ZBD"/>
    <property type="match status" value="1"/>
</dbReference>
<dbReference type="SUPFAM" id="SSF47781">
    <property type="entry name" value="RuvA domain 2-like"/>
    <property type="match status" value="1"/>
</dbReference>
<feature type="active site" description="N6-AMP-lysine intermediate" evidence="15">
    <location>
        <position position="130"/>
    </location>
</feature>
<dbReference type="InterPro" id="IPR013840">
    <property type="entry name" value="DNAligase_N"/>
</dbReference>
<dbReference type="InterPro" id="IPR033136">
    <property type="entry name" value="DNA_ligase_CS"/>
</dbReference>
<feature type="binding site" evidence="15">
    <location>
        <begin position="95"/>
        <end position="96"/>
    </location>
    <ligand>
        <name>NAD(+)</name>
        <dbReference type="ChEBI" id="CHEBI:57540"/>
    </ligand>
</feature>
<evidence type="ECO:0000313" key="18">
    <source>
        <dbReference type="EMBL" id="MBN9413413.1"/>
    </source>
</evidence>
<evidence type="ECO:0000256" key="9">
    <source>
        <dbReference type="ARBA" id="ARBA00022842"/>
    </source>
</evidence>
<dbReference type="SUPFAM" id="SSF52113">
    <property type="entry name" value="BRCT domain"/>
    <property type="match status" value="1"/>
</dbReference>
<comment type="similarity">
    <text evidence="14 15">Belongs to the NAD-dependent DNA ligase family. LigA subfamily.</text>
</comment>
<comment type="caution">
    <text evidence="18">The sequence shown here is derived from an EMBL/GenBank/DDBJ whole genome shotgun (WGS) entry which is preliminary data.</text>
</comment>
<dbReference type="Gene3D" id="1.10.287.610">
    <property type="entry name" value="Helix hairpin bin"/>
    <property type="match status" value="1"/>
</dbReference>
<dbReference type="InterPro" id="IPR001357">
    <property type="entry name" value="BRCT_dom"/>
</dbReference>
<comment type="function">
    <text evidence="1 15">DNA ligase that catalyzes the formation of phosphodiester linkages between 5'-phosphoryl and 3'-hydroxyl groups in double-stranded DNA using NAD as a coenzyme and as the energy source for the reaction. It is essential for DNA replication and repair of damaged DNA.</text>
</comment>
<dbReference type="PANTHER" id="PTHR23389">
    <property type="entry name" value="CHROMOSOME TRANSMISSION FIDELITY FACTOR 18"/>
    <property type="match status" value="1"/>
</dbReference>
<dbReference type="InterPro" id="IPR004150">
    <property type="entry name" value="NAD_DNA_ligase_OB"/>
</dbReference>
<reference evidence="18" key="1">
    <citation type="submission" date="2021-02" db="EMBL/GenBank/DDBJ databases">
        <title>Thiocyanate and organic carbon inputs drive convergent selection for specific autotrophic Afipia and Thiobacillus strains within complex microbiomes.</title>
        <authorList>
            <person name="Huddy R.J."/>
            <person name="Sachdeva R."/>
            <person name="Kadzinga F."/>
            <person name="Kantor R.S."/>
            <person name="Harrison S.T.L."/>
            <person name="Banfield J.F."/>
        </authorList>
    </citation>
    <scope>NUCLEOTIDE SEQUENCE</scope>
    <source>
        <strain evidence="18">SCN18_10_11_15_R4_P_38_20</strain>
    </source>
</reference>
<dbReference type="EC" id="6.5.1.2" evidence="2 15"/>
<dbReference type="SMART" id="SM00532">
    <property type="entry name" value="LIGANc"/>
    <property type="match status" value="1"/>
</dbReference>
<evidence type="ECO:0000256" key="7">
    <source>
        <dbReference type="ARBA" id="ARBA00022763"/>
    </source>
</evidence>
<evidence type="ECO:0000256" key="6">
    <source>
        <dbReference type="ARBA" id="ARBA00022723"/>
    </source>
</evidence>
<dbReference type="SUPFAM" id="SSF50249">
    <property type="entry name" value="Nucleic acid-binding proteins"/>
    <property type="match status" value="1"/>
</dbReference>
<dbReference type="Gene3D" id="2.40.50.140">
    <property type="entry name" value="Nucleic acid-binding proteins"/>
    <property type="match status" value="1"/>
</dbReference>
<dbReference type="InterPro" id="IPR013839">
    <property type="entry name" value="DNAligase_adenylation"/>
</dbReference>
<dbReference type="Pfam" id="PF12826">
    <property type="entry name" value="HHH_2"/>
    <property type="match status" value="1"/>
</dbReference>
<evidence type="ECO:0000256" key="12">
    <source>
        <dbReference type="ARBA" id="ARBA00023211"/>
    </source>
</evidence>
<dbReference type="Pfam" id="PF03120">
    <property type="entry name" value="OB_DNA_ligase"/>
    <property type="match status" value="1"/>
</dbReference>
<evidence type="ECO:0000256" key="15">
    <source>
        <dbReference type="HAMAP-Rule" id="MF_01588"/>
    </source>
</evidence>
<dbReference type="EMBL" id="JAFKGL010000023">
    <property type="protein sequence ID" value="MBN9413413.1"/>
    <property type="molecule type" value="Genomic_DNA"/>
</dbReference>
<dbReference type="InterPro" id="IPR012340">
    <property type="entry name" value="NA-bd_OB-fold"/>
</dbReference>
<evidence type="ECO:0000259" key="17">
    <source>
        <dbReference type="PROSITE" id="PS50172"/>
    </source>
</evidence>
<feature type="binding site" evidence="15">
    <location>
        <begin position="46"/>
        <end position="50"/>
    </location>
    <ligand>
        <name>NAD(+)</name>
        <dbReference type="ChEBI" id="CHEBI:57540"/>
    </ligand>
</feature>
<dbReference type="GO" id="GO:0005829">
    <property type="term" value="C:cytosol"/>
    <property type="evidence" value="ECO:0007669"/>
    <property type="project" value="TreeGrafter"/>
</dbReference>
<dbReference type="InterPro" id="IPR036420">
    <property type="entry name" value="BRCT_dom_sf"/>
</dbReference>
<dbReference type="GO" id="GO:0003911">
    <property type="term" value="F:DNA ligase (NAD+) activity"/>
    <property type="evidence" value="ECO:0007669"/>
    <property type="project" value="UniProtKB-UniRule"/>
</dbReference>
<dbReference type="PANTHER" id="PTHR23389:SF9">
    <property type="entry name" value="DNA LIGASE"/>
    <property type="match status" value="1"/>
</dbReference>
<evidence type="ECO:0000256" key="10">
    <source>
        <dbReference type="ARBA" id="ARBA00023027"/>
    </source>
</evidence>
<evidence type="ECO:0000256" key="11">
    <source>
        <dbReference type="ARBA" id="ARBA00023204"/>
    </source>
</evidence>
<keyword evidence="4 15" id="KW-0436">Ligase</keyword>
<dbReference type="PROSITE" id="PS01055">
    <property type="entry name" value="DNA_LIGASE_N1"/>
    <property type="match status" value="1"/>
</dbReference>
<dbReference type="HAMAP" id="MF_01588">
    <property type="entry name" value="DNA_ligase_A"/>
    <property type="match status" value="1"/>
</dbReference>
<dbReference type="Gene3D" id="3.40.50.10190">
    <property type="entry name" value="BRCT domain"/>
    <property type="match status" value="1"/>
</dbReference>
<keyword evidence="11 15" id="KW-0234">DNA repair</keyword>
<keyword evidence="8 15" id="KW-0862">Zinc</keyword>
<evidence type="ECO:0000256" key="3">
    <source>
        <dbReference type="ARBA" id="ARBA00013308"/>
    </source>
</evidence>